<dbReference type="Gene3D" id="1.10.10.60">
    <property type="entry name" value="Homeodomain-like"/>
    <property type="match status" value="1"/>
</dbReference>
<dbReference type="Pfam" id="PF02954">
    <property type="entry name" value="HTH_8"/>
    <property type="match status" value="1"/>
</dbReference>
<dbReference type="Pfam" id="PF06505">
    <property type="entry name" value="XylR_N"/>
    <property type="match status" value="1"/>
</dbReference>
<dbReference type="CDD" id="cd00009">
    <property type="entry name" value="AAA"/>
    <property type="match status" value="1"/>
</dbReference>
<dbReference type="SUPFAM" id="SSF52540">
    <property type="entry name" value="P-loop containing nucleoside triphosphate hydrolases"/>
    <property type="match status" value="1"/>
</dbReference>
<dbReference type="RefSeq" id="WP_007684766.1">
    <property type="nucleotide sequence ID" value="NZ_CP013070.1"/>
</dbReference>
<dbReference type="Gene3D" id="3.30.1380.20">
    <property type="entry name" value="Trafficking protein particle complex subunit 3"/>
    <property type="match status" value="1"/>
</dbReference>
<evidence type="ECO:0000256" key="2">
    <source>
        <dbReference type="ARBA" id="ARBA00022840"/>
    </source>
</evidence>
<sequence>MARAGGSASGKSGLGTAFHDGGVAPVGESDLADLRDSFHFDPARAEIRLGKRRMLLVDDIVLGQLRRELVRALGYESARMLMSRIGYGTGVADAQLAQELRHSGTLEDIYRAGPQFHALKGAVQVEELAFEADFEAGRFHGEYVWHNSAECASHVQEMGIGAHPAGWQQAGYASGYASTFFGRPMVFRELECIAMGHDRCYLVGRPADEWPDADNELRWFRADTYSRRPAPPDSAAPVDADLHIGARAIVGASSGFNTVLHLVDKVAPTMAPVLFLGESGVGKEVFARELHKRSRRADRPIVAVNCAAIPETLLEAELFGVEKGAFTGAIATRPGRFERAAGGTLFLDEIGTLSLAAQGKLLRVLQDGDYERVGGTRTLTADVRLIAATNADLRAEMEAGRFRADLFHRLSPFPVYIPPLRERRADIPVLANHFLARLCQRHGRGLLRLEAEVVRAFHDYGWPGNIREMENLVERGVILAADGEAIGLHHLTLGVGNRTEGFVPDPFRDFVARRFRGGGGGAEADVGAMLLDSGLSRQEIADRLIAAALERSGGNASAAAAALGMTRAQVQYWKGRRGG</sequence>
<dbReference type="InterPro" id="IPR024096">
    <property type="entry name" value="NO_sig/Golgi_transp_ligand-bd"/>
</dbReference>
<keyword evidence="4" id="KW-0805">Transcription regulation</keyword>
<dbReference type="KEGG" id="sinb:SIDU_08345"/>
<dbReference type="InterPro" id="IPR003593">
    <property type="entry name" value="AAA+_ATPase"/>
</dbReference>
<evidence type="ECO:0000256" key="3">
    <source>
        <dbReference type="ARBA" id="ARBA00023012"/>
    </source>
</evidence>
<name>A0A1L5BNQ6_SPHIB</name>
<dbReference type="PROSITE" id="PS50045">
    <property type="entry name" value="SIGMA54_INTERACT_4"/>
    <property type="match status" value="1"/>
</dbReference>
<dbReference type="InterPro" id="IPR027417">
    <property type="entry name" value="P-loop_NTPase"/>
</dbReference>
<dbReference type="InterPro" id="IPR010523">
    <property type="entry name" value="XylR_N"/>
</dbReference>
<dbReference type="Pfam" id="PF00158">
    <property type="entry name" value="Sigma54_activat"/>
    <property type="match status" value="1"/>
</dbReference>
<dbReference type="Proteomes" id="UP000004550">
    <property type="component" value="Chromosome"/>
</dbReference>
<dbReference type="GO" id="GO:0043565">
    <property type="term" value="F:sequence-specific DNA binding"/>
    <property type="evidence" value="ECO:0007669"/>
    <property type="project" value="InterPro"/>
</dbReference>
<evidence type="ECO:0000256" key="6">
    <source>
        <dbReference type="ARBA" id="ARBA00023163"/>
    </source>
</evidence>
<dbReference type="AlphaFoldDB" id="A0A1L5BNQ6"/>
<dbReference type="InterPro" id="IPR058031">
    <property type="entry name" value="AAA_lid_NorR"/>
</dbReference>
<evidence type="ECO:0000256" key="4">
    <source>
        <dbReference type="ARBA" id="ARBA00023015"/>
    </source>
</evidence>
<dbReference type="InterPro" id="IPR002078">
    <property type="entry name" value="Sigma_54_int"/>
</dbReference>
<protein>
    <submittedName>
        <fullName evidence="8">Fis family transcriptional regulator</fullName>
    </submittedName>
</protein>
<dbReference type="PROSITE" id="PS00675">
    <property type="entry name" value="SIGMA54_INTERACT_1"/>
    <property type="match status" value="1"/>
</dbReference>
<dbReference type="Pfam" id="PF25601">
    <property type="entry name" value="AAA_lid_14"/>
    <property type="match status" value="1"/>
</dbReference>
<dbReference type="PANTHER" id="PTHR32071">
    <property type="entry name" value="TRANSCRIPTIONAL REGULATORY PROTEIN"/>
    <property type="match status" value="1"/>
</dbReference>
<dbReference type="PROSITE" id="PS00676">
    <property type="entry name" value="SIGMA54_INTERACT_2"/>
    <property type="match status" value="1"/>
</dbReference>
<evidence type="ECO:0000256" key="5">
    <source>
        <dbReference type="ARBA" id="ARBA00023159"/>
    </source>
</evidence>
<dbReference type="GO" id="GO:0006355">
    <property type="term" value="P:regulation of DNA-templated transcription"/>
    <property type="evidence" value="ECO:0007669"/>
    <property type="project" value="InterPro"/>
</dbReference>
<organism evidence="8 9">
    <name type="scientific">Sphingobium indicum (strain DSM 16412 / CCM 7286 / MTCC 6364 / B90A)</name>
    <dbReference type="NCBI Taxonomy" id="861109"/>
    <lineage>
        <taxon>Bacteria</taxon>
        <taxon>Pseudomonadati</taxon>
        <taxon>Pseudomonadota</taxon>
        <taxon>Alphaproteobacteria</taxon>
        <taxon>Sphingomonadales</taxon>
        <taxon>Sphingomonadaceae</taxon>
        <taxon>Sphingobium</taxon>
    </lineage>
</organism>
<dbReference type="InterPro" id="IPR025662">
    <property type="entry name" value="Sigma_54_int_dom_ATP-bd_1"/>
</dbReference>
<dbReference type="InterPro" id="IPR004096">
    <property type="entry name" value="V4R"/>
</dbReference>
<gene>
    <name evidence="8" type="ORF">SIDU_08345</name>
</gene>
<dbReference type="Pfam" id="PF02830">
    <property type="entry name" value="V4R"/>
    <property type="match status" value="1"/>
</dbReference>
<evidence type="ECO:0000313" key="8">
    <source>
        <dbReference type="EMBL" id="APL94509.1"/>
    </source>
</evidence>
<dbReference type="Gene3D" id="1.10.8.60">
    <property type="match status" value="1"/>
</dbReference>
<keyword evidence="3" id="KW-0902">Two-component regulatory system</keyword>
<feature type="domain" description="Sigma-54 factor interaction" evidence="7">
    <location>
        <begin position="249"/>
        <end position="478"/>
    </location>
</feature>
<dbReference type="InterPro" id="IPR002197">
    <property type="entry name" value="HTH_Fis"/>
</dbReference>
<evidence type="ECO:0000259" key="7">
    <source>
        <dbReference type="PROSITE" id="PS50045"/>
    </source>
</evidence>
<dbReference type="InterPro" id="IPR025943">
    <property type="entry name" value="Sigma_54_int_dom_ATP-bd_2"/>
</dbReference>
<keyword evidence="6" id="KW-0804">Transcription</keyword>
<reference evidence="8 9" key="1">
    <citation type="journal article" date="2012" name="J. Bacteriol.">
        <title>Genome sequence of Sphingobium indicum B90A, a hexachlorocyclohexane-degrading bacterium.</title>
        <authorList>
            <person name="Anand S."/>
            <person name="Sangwan N."/>
            <person name="Lata P."/>
            <person name="Kaur J."/>
            <person name="Dua A."/>
            <person name="Singh A.K."/>
            <person name="Verma M."/>
            <person name="Kaur J."/>
            <person name="Khurana J.P."/>
            <person name="Khurana P."/>
            <person name="Mathur S."/>
            <person name="Lal R."/>
        </authorList>
    </citation>
    <scope>NUCLEOTIDE SEQUENCE [LARGE SCALE GENOMIC DNA]</scope>
    <source>
        <strain evidence="9">DSM 16412 / CCM 7286 / MTCC 6364 / B90A</strain>
    </source>
</reference>
<proteinExistence type="predicted"/>
<dbReference type="SMART" id="SM00382">
    <property type="entry name" value="AAA"/>
    <property type="match status" value="1"/>
</dbReference>
<accession>A0A1L5BNQ6</accession>
<dbReference type="FunFam" id="3.40.50.300:FF:000006">
    <property type="entry name" value="DNA-binding transcriptional regulator NtrC"/>
    <property type="match status" value="1"/>
</dbReference>
<keyword evidence="1" id="KW-0547">Nucleotide-binding</keyword>
<keyword evidence="5" id="KW-0010">Activator</keyword>
<dbReference type="Gene3D" id="3.40.50.300">
    <property type="entry name" value="P-loop containing nucleotide triphosphate hydrolases"/>
    <property type="match status" value="1"/>
</dbReference>
<dbReference type="EMBL" id="CP013070">
    <property type="protein sequence ID" value="APL94509.1"/>
    <property type="molecule type" value="Genomic_DNA"/>
</dbReference>
<evidence type="ECO:0000256" key="1">
    <source>
        <dbReference type="ARBA" id="ARBA00022741"/>
    </source>
</evidence>
<dbReference type="SUPFAM" id="SSF111126">
    <property type="entry name" value="Ligand-binding domain in the NO signalling and Golgi transport"/>
    <property type="match status" value="1"/>
</dbReference>
<dbReference type="SMART" id="SM00989">
    <property type="entry name" value="V4R"/>
    <property type="match status" value="1"/>
</dbReference>
<dbReference type="GO" id="GO:0000160">
    <property type="term" value="P:phosphorelay signal transduction system"/>
    <property type="evidence" value="ECO:0007669"/>
    <property type="project" value="UniProtKB-KW"/>
</dbReference>
<evidence type="ECO:0000313" key="9">
    <source>
        <dbReference type="Proteomes" id="UP000004550"/>
    </source>
</evidence>
<dbReference type="GO" id="GO:0005524">
    <property type="term" value="F:ATP binding"/>
    <property type="evidence" value="ECO:0007669"/>
    <property type="project" value="UniProtKB-KW"/>
</dbReference>
<keyword evidence="2" id="KW-0067">ATP-binding</keyword>